<sequence>MIFAQKLHVSFSTVNRWENGKVTPNRLATVAIIAFAREYNVDEVLLENLKGLYCF</sequence>
<dbReference type="Gene3D" id="1.10.260.40">
    <property type="entry name" value="lambda repressor-like DNA-binding domains"/>
    <property type="match status" value="1"/>
</dbReference>
<dbReference type="PROSITE" id="PS50943">
    <property type="entry name" value="HTH_CROC1"/>
    <property type="match status" value="1"/>
</dbReference>
<proteinExistence type="predicted"/>
<dbReference type="Pfam" id="PF01381">
    <property type="entry name" value="HTH_3"/>
    <property type="match status" value="1"/>
</dbReference>
<organism evidence="2">
    <name type="scientific">bioreactor metagenome</name>
    <dbReference type="NCBI Taxonomy" id="1076179"/>
    <lineage>
        <taxon>unclassified sequences</taxon>
        <taxon>metagenomes</taxon>
        <taxon>ecological metagenomes</taxon>
    </lineage>
</organism>
<dbReference type="GO" id="GO:0003677">
    <property type="term" value="F:DNA binding"/>
    <property type="evidence" value="ECO:0007669"/>
    <property type="project" value="InterPro"/>
</dbReference>
<reference evidence="2" key="1">
    <citation type="submission" date="2019-08" db="EMBL/GenBank/DDBJ databases">
        <authorList>
            <person name="Kucharzyk K."/>
            <person name="Murdoch R.W."/>
            <person name="Higgins S."/>
            <person name="Loffler F."/>
        </authorList>
    </citation>
    <scope>NUCLEOTIDE SEQUENCE</scope>
</reference>
<name>A0A645AT34_9ZZZZ</name>
<dbReference type="EMBL" id="VSSQ01015657">
    <property type="protein sequence ID" value="MPM56239.1"/>
    <property type="molecule type" value="Genomic_DNA"/>
</dbReference>
<comment type="caution">
    <text evidence="2">The sequence shown here is derived from an EMBL/GenBank/DDBJ whole genome shotgun (WGS) entry which is preliminary data.</text>
</comment>
<protein>
    <recommendedName>
        <fullName evidence="1">HTH cro/C1-type domain-containing protein</fullName>
    </recommendedName>
</protein>
<feature type="domain" description="HTH cro/C1-type" evidence="1">
    <location>
        <begin position="3"/>
        <end position="46"/>
    </location>
</feature>
<accession>A0A645AT34</accession>
<dbReference type="CDD" id="cd00093">
    <property type="entry name" value="HTH_XRE"/>
    <property type="match status" value="1"/>
</dbReference>
<evidence type="ECO:0000259" key="1">
    <source>
        <dbReference type="PROSITE" id="PS50943"/>
    </source>
</evidence>
<dbReference type="InterPro" id="IPR010982">
    <property type="entry name" value="Lambda_DNA-bd_dom_sf"/>
</dbReference>
<dbReference type="AlphaFoldDB" id="A0A645AT34"/>
<dbReference type="SUPFAM" id="SSF47413">
    <property type="entry name" value="lambda repressor-like DNA-binding domains"/>
    <property type="match status" value="1"/>
</dbReference>
<evidence type="ECO:0000313" key="2">
    <source>
        <dbReference type="EMBL" id="MPM56239.1"/>
    </source>
</evidence>
<gene>
    <name evidence="2" type="ORF">SDC9_103041</name>
</gene>
<dbReference type="InterPro" id="IPR001387">
    <property type="entry name" value="Cro/C1-type_HTH"/>
</dbReference>